<dbReference type="OrthoDB" id="9798857at2"/>
<feature type="DNA-binding region" description="H-T-H motif" evidence="4">
    <location>
        <begin position="32"/>
        <end position="51"/>
    </location>
</feature>
<evidence type="ECO:0000256" key="3">
    <source>
        <dbReference type="ARBA" id="ARBA00023163"/>
    </source>
</evidence>
<accession>A0A1U9UPF1</accession>
<dbReference type="InterPro" id="IPR009057">
    <property type="entry name" value="Homeodomain-like_sf"/>
</dbReference>
<dbReference type="InterPro" id="IPR001647">
    <property type="entry name" value="HTH_TetR"/>
</dbReference>
<dbReference type="Gene3D" id="1.10.10.60">
    <property type="entry name" value="Homeodomain-like"/>
    <property type="match status" value="1"/>
</dbReference>
<dbReference type="KEGG" id="cuh:BJN34_12375"/>
<protein>
    <submittedName>
        <fullName evidence="6">TetR family transcriptional regulator</fullName>
    </submittedName>
</protein>
<keyword evidence="3" id="KW-0804">Transcription</keyword>
<proteinExistence type="predicted"/>
<dbReference type="RefSeq" id="WP_078196873.1">
    <property type="nucleotide sequence ID" value="NZ_CP017757.2"/>
</dbReference>
<name>A0A1U9UPF1_CUPNE</name>
<dbReference type="SUPFAM" id="SSF46689">
    <property type="entry name" value="Homeodomain-like"/>
    <property type="match status" value="1"/>
</dbReference>
<reference evidence="7" key="1">
    <citation type="submission" date="2017-02" db="EMBL/GenBank/DDBJ databases">
        <title>Complete genome sequence of Cupriavidus necator strain NH9, a 3-chlorobenzoate degrader.</title>
        <authorList>
            <person name="Moriuchi R."/>
            <person name="Dohra H."/>
            <person name="Ogawa N."/>
        </authorList>
    </citation>
    <scope>NUCLEOTIDE SEQUENCE [LARGE SCALE GENOMIC DNA]</scope>
    <source>
        <strain evidence="7">NH9</strain>
    </source>
</reference>
<dbReference type="PANTHER" id="PTHR47506:SF7">
    <property type="entry name" value="TRANSCRIPTIONAL REGULATORY PROTEIN"/>
    <property type="match status" value="1"/>
</dbReference>
<evidence type="ECO:0000256" key="1">
    <source>
        <dbReference type="ARBA" id="ARBA00023015"/>
    </source>
</evidence>
<keyword evidence="2 4" id="KW-0238">DNA-binding</keyword>
<feature type="domain" description="HTH tetR-type" evidence="5">
    <location>
        <begin position="9"/>
        <end position="69"/>
    </location>
</feature>
<dbReference type="Pfam" id="PF00440">
    <property type="entry name" value="TetR_N"/>
    <property type="match status" value="1"/>
</dbReference>
<dbReference type="Proteomes" id="UP000189627">
    <property type="component" value="Chromosome 1"/>
</dbReference>
<evidence type="ECO:0000256" key="2">
    <source>
        <dbReference type="ARBA" id="ARBA00023125"/>
    </source>
</evidence>
<sequence>MRYSPDQKTETHKHIVKAASTQFRKHGVNGIGVAQLMKSAGMTHGGFYAHFESKDALIAEAIDAAFDQTMAFLGQAAQAAPPRQRKGAIVGAYLNKKHRDNPGSGCAIAALGTDVSRLDARTRRRFEARVASLIELIAGGDDEASRTDAIVTLASMVGGLVLARAVRSEALSTEIVDALQSSL</sequence>
<dbReference type="SUPFAM" id="SSF48498">
    <property type="entry name" value="Tetracyclin repressor-like, C-terminal domain"/>
    <property type="match status" value="1"/>
</dbReference>
<dbReference type="GO" id="GO:0003677">
    <property type="term" value="F:DNA binding"/>
    <property type="evidence" value="ECO:0007669"/>
    <property type="project" value="UniProtKB-UniRule"/>
</dbReference>
<dbReference type="PROSITE" id="PS50977">
    <property type="entry name" value="HTH_TETR_2"/>
    <property type="match status" value="1"/>
</dbReference>
<dbReference type="AlphaFoldDB" id="A0A1U9UPF1"/>
<dbReference type="EMBL" id="CP017757">
    <property type="protein sequence ID" value="AQV94676.1"/>
    <property type="molecule type" value="Genomic_DNA"/>
</dbReference>
<dbReference type="PANTHER" id="PTHR47506">
    <property type="entry name" value="TRANSCRIPTIONAL REGULATORY PROTEIN"/>
    <property type="match status" value="1"/>
</dbReference>
<dbReference type="Gene3D" id="1.10.357.10">
    <property type="entry name" value="Tetracycline Repressor, domain 2"/>
    <property type="match status" value="1"/>
</dbReference>
<gene>
    <name evidence="6" type="ORF">BJN34_12375</name>
</gene>
<keyword evidence="1" id="KW-0805">Transcription regulation</keyword>
<evidence type="ECO:0000256" key="4">
    <source>
        <dbReference type="PROSITE-ProRule" id="PRU00335"/>
    </source>
</evidence>
<dbReference type="PRINTS" id="PR00455">
    <property type="entry name" value="HTHTETR"/>
</dbReference>
<evidence type="ECO:0000259" key="5">
    <source>
        <dbReference type="PROSITE" id="PS50977"/>
    </source>
</evidence>
<organism evidence="6 7">
    <name type="scientific">Cupriavidus necator</name>
    <name type="common">Alcaligenes eutrophus</name>
    <name type="synonym">Ralstonia eutropha</name>
    <dbReference type="NCBI Taxonomy" id="106590"/>
    <lineage>
        <taxon>Bacteria</taxon>
        <taxon>Pseudomonadati</taxon>
        <taxon>Pseudomonadota</taxon>
        <taxon>Betaproteobacteria</taxon>
        <taxon>Burkholderiales</taxon>
        <taxon>Burkholderiaceae</taxon>
        <taxon>Cupriavidus</taxon>
    </lineage>
</organism>
<dbReference type="InterPro" id="IPR036271">
    <property type="entry name" value="Tet_transcr_reg_TetR-rel_C_sf"/>
</dbReference>
<evidence type="ECO:0000313" key="6">
    <source>
        <dbReference type="EMBL" id="AQV94676.1"/>
    </source>
</evidence>
<evidence type="ECO:0000313" key="7">
    <source>
        <dbReference type="Proteomes" id="UP000189627"/>
    </source>
</evidence>